<dbReference type="OrthoDB" id="6710689at2"/>
<keyword evidence="3" id="KW-1185">Reference proteome</keyword>
<protein>
    <submittedName>
        <fullName evidence="2">Uncharacterized protein</fullName>
    </submittedName>
</protein>
<name>A0A4R1XW31_ACICA</name>
<proteinExistence type="predicted"/>
<accession>A0A4R1XW31</accession>
<organism evidence="2 3">
    <name type="scientific">Acinetobacter calcoaceticus</name>
    <dbReference type="NCBI Taxonomy" id="471"/>
    <lineage>
        <taxon>Bacteria</taxon>
        <taxon>Pseudomonadati</taxon>
        <taxon>Pseudomonadota</taxon>
        <taxon>Gammaproteobacteria</taxon>
        <taxon>Moraxellales</taxon>
        <taxon>Moraxellaceae</taxon>
        <taxon>Acinetobacter</taxon>
        <taxon>Acinetobacter calcoaceticus/baumannii complex</taxon>
    </lineage>
</organism>
<dbReference type="EMBL" id="SLVJ01000013">
    <property type="protein sequence ID" value="TCM66475.1"/>
    <property type="molecule type" value="Genomic_DNA"/>
</dbReference>
<evidence type="ECO:0000313" key="3">
    <source>
        <dbReference type="Proteomes" id="UP000294963"/>
    </source>
</evidence>
<comment type="caution">
    <text evidence="2">The sequence shown here is derived from an EMBL/GenBank/DDBJ whole genome shotgun (WGS) entry which is preliminary data.</text>
</comment>
<evidence type="ECO:0000256" key="1">
    <source>
        <dbReference type="SAM" id="SignalP"/>
    </source>
</evidence>
<sequence length="245" mass="27778">MNSLGRLNSIALSSFILAMPALTFADLQSLKKMETEVISNFKDRDFFEVNGDIESQISSALAADPASFNYNFPKLQQAGYVYISYSPDKKLKFYNFNTSGGGTMGEAENYVQYQIGNQTKFDQFDAGYHIYNIQQANIKNKPVYLVASYYKGDNCHGLHVLRAVEVGSKQLLKAYVFQGKNKTNHDISVEYDCHKNDNPQHEPDYLRISPTAVDIILIDQNGIPQNKYLRYRLEKSAFVYTGVVK</sequence>
<dbReference type="Proteomes" id="UP000294963">
    <property type="component" value="Unassembled WGS sequence"/>
</dbReference>
<reference evidence="2 3" key="1">
    <citation type="submission" date="2019-03" db="EMBL/GenBank/DDBJ databases">
        <title>Genomic analyses of the natural microbiome of Caenorhabditis elegans.</title>
        <authorList>
            <person name="Samuel B."/>
        </authorList>
    </citation>
    <scope>NUCLEOTIDE SEQUENCE [LARGE SCALE GENOMIC DNA]</scope>
    <source>
        <strain evidence="2 3">JUb89</strain>
    </source>
</reference>
<gene>
    <name evidence="2" type="ORF">EC844_11375</name>
</gene>
<keyword evidence="1" id="KW-0732">Signal</keyword>
<feature type="signal peptide" evidence="1">
    <location>
        <begin position="1"/>
        <end position="25"/>
    </location>
</feature>
<dbReference type="AlphaFoldDB" id="A0A4R1XW31"/>
<feature type="chain" id="PRO_5020736151" evidence="1">
    <location>
        <begin position="26"/>
        <end position="245"/>
    </location>
</feature>
<evidence type="ECO:0000313" key="2">
    <source>
        <dbReference type="EMBL" id="TCM66475.1"/>
    </source>
</evidence>